<dbReference type="InterPro" id="IPR025857">
    <property type="entry name" value="MacB_PCD"/>
</dbReference>
<protein>
    <submittedName>
        <fullName evidence="10">Efflux ABC transporter, permease protein</fullName>
    </submittedName>
</protein>
<keyword evidence="11" id="KW-1185">Reference proteome</keyword>
<dbReference type="Pfam" id="PF02687">
    <property type="entry name" value="FtsX"/>
    <property type="match status" value="1"/>
</dbReference>
<comment type="similarity">
    <text evidence="2">Belongs to the ABC-4 integral membrane protein family. LolC/E subfamily.</text>
</comment>
<keyword evidence="3" id="KW-1003">Cell membrane</keyword>
<name>A0A0S6WB64_VECG1</name>
<evidence type="ECO:0000256" key="2">
    <source>
        <dbReference type="ARBA" id="ARBA00005236"/>
    </source>
</evidence>
<evidence type="ECO:0000256" key="7">
    <source>
        <dbReference type="SAM" id="Phobius"/>
    </source>
</evidence>
<dbReference type="AlphaFoldDB" id="A0A0S6WB64"/>
<evidence type="ECO:0000256" key="6">
    <source>
        <dbReference type="ARBA" id="ARBA00023136"/>
    </source>
</evidence>
<feature type="transmembrane region" description="Helical" evidence="7">
    <location>
        <begin position="307"/>
        <end position="330"/>
    </location>
</feature>
<dbReference type="STRING" id="1499967.U27_02470"/>
<proteinExistence type="inferred from homology"/>
<dbReference type="EMBL" id="DF820463">
    <property type="protein sequence ID" value="GAK55636.1"/>
    <property type="molecule type" value="Genomic_DNA"/>
</dbReference>
<keyword evidence="5 7" id="KW-1133">Transmembrane helix</keyword>
<keyword evidence="4 7" id="KW-0812">Transmembrane</keyword>
<evidence type="ECO:0000256" key="4">
    <source>
        <dbReference type="ARBA" id="ARBA00022692"/>
    </source>
</evidence>
<organism evidence="10">
    <name type="scientific">Vecturithrix granuli</name>
    <dbReference type="NCBI Taxonomy" id="1499967"/>
    <lineage>
        <taxon>Bacteria</taxon>
        <taxon>Candidatus Moduliflexota</taxon>
        <taxon>Candidatus Vecturitrichia</taxon>
        <taxon>Candidatus Vecturitrichales</taxon>
        <taxon>Candidatus Vecturitrichaceae</taxon>
        <taxon>Candidatus Vecturithrix</taxon>
    </lineage>
</organism>
<feature type="domain" description="ABC3 transporter permease C-terminal" evidence="8">
    <location>
        <begin position="267"/>
        <end position="397"/>
    </location>
</feature>
<feature type="transmembrane region" description="Helical" evidence="7">
    <location>
        <begin position="266"/>
        <end position="286"/>
    </location>
</feature>
<dbReference type="eggNOG" id="COG4591">
    <property type="taxonomic scope" value="Bacteria"/>
</dbReference>
<feature type="domain" description="MacB-like periplasmic core" evidence="9">
    <location>
        <begin position="17"/>
        <end position="236"/>
    </location>
</feature>
<comment type="subcellular location">
    <subcellularLocation>
        <location evidence="1">Cell membrane</location>
        <topology evidence="1">Multi-pass membrane protein</topology>
    </subcellularLocation>
</comment>
<dbReference type="Pfam" id="PF12704">
    <property type="entry name" value="MacB_PCD"/>
    <property type="match status" value="1"/>
</dbReference>
<evidence type="ECO:0000313" key="10">
    <source>
        <dbReference type="EMBL" id="GAK55636.1"/>
    </source>
</evidence>
<gene>
    <name evidence="10" type="ORF">U27_02470</name>
</gene>
<keyword evidence="6 7" id="KW-0472">Membrane</keyword>
<dbReference type="Proteomes" id="UP000030661">
    <property type="component" value="Unassembled WGS sequence"/>
</dbReference>
<sequence length="404" mass="44261">MLLILAWKNIWRNKKRSLIILVAMIFGLWGGLMAGALMMGMGESIVNSAIDRDLAHIQIHHNAYPIEKEMTNIIPDGPSVVAEIRNIAGVKAVSGRTLIEGMAASPASSFGVTIVGIIPDEAKQTTNLPEKIIAGDYFESDRKNPIVIGQKLATRLNLKLNSKIVLSFQGLDVSFISVACRVVGIFKTESALFDEMNVFVLQGDLFRVLETTPIIHEIAVRTTSVKIMPQVAEMLKTKYDTLLVQTWREIAPEIAVVSVMMIYSSYVFVGIILLALLFGITNTMLMSVVDRIRELGMLIAVGMKKRYVFAMILLETIFLSITGGLGGMAISGVSIRYFSLTGIDFSAFASGFESFGASAMVYPFLPVAMYIILTLMIIATANIAALLPAWKAIHIQPSEAIRTY</sequence>
<dbReference type="InterPro" id="IPR051447">
    <property type="entry name" value="Lipoprotein-release_system"/>
</dbReference>
<evidence type="ECO:0000259" key="9">
    <source>
        <dbReference type="Pfam" id="PF12704"/>
    </source>
</evidence>
<evidence type="ECO:0000259" key="8">
    <source>
        <dbReference type="Pfam" id="PF02687"/>
    </source>
</evidence>
<evidence type="ECO:0000313" key="11">
    <source>
        <dbReference type="Proteomes" id="UP000030661"/>
    </source>
</evidence>
<evidence type="ECO:0000256" key="3">
    <source>
        <dbReference type="ARBA" id="ARBA00022475"/>
    </source>
</evidence>
<feature type="transmembrane region" description="Helical" evidence="7">
    <location>
        <begin position="367"/>
        <end position="387"/>
    </location>
</feature>
<dbReference type="PANTHER" id="PTHR30489">
    <property type="entry name" value="LIPOPROTEIN-RELEASING SYSTEM TRANSMEMBRANE PROTEIN LOLE"/>
    <property type="match status" value="1"/>
</dbReference>
<dbReference type="GO" id="GO:0098797">
    <property type="term" value="C:plasma membrane protein complex"/>
    <property type="evidence" value="ECO:0007669"/>
    <property type="project" value="TreeGrafter"/>
</dbReference>
<reference evidence="10" key="1">
    <citation type="journal article" date="2015" name="PeerJ">
        <title>First genomic representation of candidate bacterial phylum KSB3 points to enhanced environmental sensing as a trigger of wastewater bulking.</title>
        <authorList>
            <person name="Sekiguchi Y."/>
            <person name="Ohashi A."/>
            <person name="Parks D.H."/>
            <person name="Yamauchi T."/>
            <person name="Tyson G.W."/>
            <person name="Hugenholtz P."/>
        </authorList>
    </citation>
    <scope>NUCLEOTIDE SEQUENCE [LARGE SCALE GENOMIC DNA]</scope>
</reference>
<accession>A0A0S6WB64</accession>
<dbReference type="PANTHER" id="PTHR30489:SF0">
    <property type="entry name" value="LIPOPROTEIN-RELEASING SYSTEM TRANSMEMBRANE PROTEIN LOLE"/>
    <property type="match status" value="1"/>
</dbReference>
<evidence type="ECO:0000256" key="5">
    <source>
        <dbReference type="ARBA" id="ARBA00022989"/>
    </source>
</evidence>
<dbReference type="GO" id="GO:0044874">
    <property type="term" value="P:lipoprotein localization to outer membrane"/>
    <property type="evidence" value="ECO:0007669"/>
    <property type="project" value="TreeGrafter"/>
</dbReference>
<dbReference type="InterPro" id="IPR003838">
    <property type="entry name" value="ABC3_permease_C"/>
</dbReference>
<dbReference type="HOGENOM" id="CLU_000604_8_6_0"/>
<evidence type="ECO:0000256" key="1">
    <source>
        <dbReference type="ARBA" id="ARBA00004651"/>
    </source>
</evidence>